<keyword evidence="2" id="KW-0963">Cytoplasm</keyword>
<comment type="subcellular location">
    <subcellularLocation>
        <location evidence="2">Cytoplasm</location>
    </subcellularLocation>
</comment>
<evidence type="ECO:0000256" key="1">
    <source>
        <dbReference type="ARBA" id="ARBA00007768"/>
    </source>
</evidence>
<dbReference type="FunFam" id="3.20.20.380:FF:000001">
    <property type="entry name" value="Copper homeostasis protein CutC"/>
    <property type="match status" value="1"/>
</dbReference>
<evidence type="ECO:0000313" key="3">
    <source>
        <dbReference type="EMBL" id="TWI85686.1"/>
    </source>
</evidence>
<name>A0A562SY80_9BACT</name>
<dbReference type="AlphaFoldDB" id="A0A562SY80"/>
<dbReference type="RefSeq" id="WP_199758162.1">
    <property type="nucleotide sequence ID" value="NZ_VLLE01000002.1"/>
</dbReference>
<dbReference type="HAMAP" id="MF_00795">
    <property type="entry name" value="CutC"/>
    <property type="match status" value="1"/>
</dbReference>
<dbReference type="InterPro" id="IPR036822">
    <property type="entry name" value="CutC-like_dom_sf"/>
</dbReference>
<dbReference type="Pfam" id="PF03932">
    <property type="entry name" value="CutC"/>
    <property type="match status" value="1"/>
</dbReference>
<comment type="caution">
    <text evidence="3">The sequence shown here is derived from an EMBL/GenBank/DDBJ whole genome shotgun (WGS) entry which is preliminary data.</text>
</comment>
<accession>A0A562SY80</accession>
<dbReference type="InterPro" id="IPR005627">
    <property type="entry name" value="CutC-like"/>
</dbReference>
<reference evidence="3 4" key="1">
    <citation type="journal article" date="2015" name="Stand. Genomic Sci.">
        <title>Genomic Encyclopedia of Bacterial and Archaeal Type Strains, Phase III: the genomes of soil and plant-associated and newly described type strains.</title>
        <authorList>
            <person name="Whitman W.B."/>
            <person name="Woyke T."/>
            <person name="Klenk H.P."/>
            <person name="Zhou Y."/>
            <person name="Lilburn T.G."/>
            <person name="Beck B.J."/>
            <person name="De Vos P."/>
            <person name="Vandamme P."/>
            <person name="Eisen J.A."/>
            <person name="Garrity G."/>
            <person name="Hugenholtz P."/>
            <person name="Kyrpides N.C."/>
        </authorList>
    </citation>
    <scope>NUCLEOTIDE SEQUENCE [LARGE SCALE GENOMIC DNA]</scope>
    <source>
        <strain evidence="3 4">CGMCC 1.7271</strain>
    </source>
</reference>
<dbReference type="Gene3D" id="3.20.20.380">
    <property type="entry name" value="Copper homeostasis (CutC) domain"/>
    <property type="match status" value="1"/>
</dbReference>
<protein>
    <recommendedName>
        <fullName evidence="2">PF03932 family protein CutC</fullName>
    </recommendedName>
</protein>
<sequence>MHYKLEVIAFSIESCSIIQKAGAHRIELCDNPGEGGTTPSYGMIKKARALASIELYTMIRPRGGDFLYSADEFAAMKEDIHLCKQLGCDGVVFGLLNADGTVDKARTATLVELAYPMGVTFHRAFDRTRDALEALDTLIELGCERVLTSGLHPNITAGKETLKQLITAADERIIIMPGSGVRHTNLAELAQFTGAVELHTSARTNLASGMNYLNKQMNEDLSSVTVDEAEVIACVQVLNQLQQTS</sequence>
<dbReference type="GO" id="GO:0005507">
    <property type="term" value="F:copper ion binding"/>
    <property type="evidence" value="ECO:0007669"/>
    <property type="project" value="TreeGrafter"/>
</dbReference>
<keyword evidence="4" id="KW-1185">Reference proteome</keyword>
<comment type="similarity">
    <text evidence="1 2">Belongs to the CutC family.</text>
</comment>
<evidence type="ECO:0000313" key="4">
    <source>
        <dbReference type="Proteomes" id="UP000316167"/>
    </source>
</evidence>
<dbReference type="EMBL" id="VLLE01000002">
    <property type="protein sequence ID" value="TWI85686.1"/>
    <property type="molecule type" value="Genomic_DNA"/>
</dbReference>
<dbReference type="GO" id="GO:0005737">
    <property type="term" value="C:cytoplasm"/>
    <property type="evidence" value="ECO:0007669"/>
    <property type="project" value="UniProtKB-SubCell"/>
</dbReference>
<dbReference type="Proteomes" id="UP000316167">
    <property type="component" value="Unassembled WGS sequence"/>
</dbReference>
<organism evidence="3 4">
    <name type="scientific">Lacibacter cauensis</name>
    <dbReference type="NCBI Taxonomy" id="510947"/>
    <lineage>
        <taxon>Bacteria</taxon>
        <taxon>Pseudomonadati</taxon>
        <taxon>Bacteroidota</taxon>
        <taxon>Chitinophagia</taxon>
        <taxon>Chitinophagales</taxon>
        <taxon>Chitinophagaceae</taxon>
        <taxon>Lacibacter</taxon>
    </lineage>
</organism>
<dbReference type="PANTHER" id="PTHR12598:SF0">
    <property type="entry name" value="COPPER HOMEOSTASIS PROTEIN CUTC HOMOLOG"/>
    <property type="match status" value="1"/>
</dbReference>
<evidence type="ECO:0000256" key="2">
    <source>
        <dbReference type="HAMAP-Rule" id="MF_00795"/>
    </source>
</evidence>
<proteinExistence type="inferred from homology"/>
<gene>
    <name evidence="2" type="primary">cutC</name>
    <name evidence="3" type="ORF">IQ13_0849</name>
</gene>
<dbReference type="PANTHER" id="PTHR12598">
    <property type="entry name" value="COPPER HOMEOSTASIS PROTEIN CUTC"/>
    <property type="match status" value="1"/>
</dbReference>
<comment type="caution">
    <text evidence="2">Once thought to be involved in copper homeostasis, experiments in E.coli have shown this is not the case.</text>
</comment>
<dbReference type="SUPFAM" id="SSF110395">
    <property type="entry name" value="CutC-like"/>
    <property type="match status" value="1"/>
</dbReference>